<dbReference type="InterPro" id="IPR015421">
    <property type="entry name" value="PyrdxlP-dep_Trfase_major"/>
</dbReference>
<evidence type="ECO:0000256" key="4">
    <source>
        <dbReference type="ARBA" id="ARBA00022898"/>
    </source>
</evidence>
<evidence type="ECO:0000313" key="9">
    <source>
        <dbReference type="EMBL" id="PCS00369.1"/>
    </source>
</evidence>
<keyword evidence="9" id="KW-0032">Aminotransferase</keyword>
<reference evidence="9 10" key="1">
    <citation type="submission" date="2014-12" db="EMBL/GenBank/DDBJ databases">
        <title>Draft genome sequences of 10 type strains of Lactococcus.</title>
        <authorList>
            <person name="Sun Z."/>
            <person name="Zhong Z."/>
            <person name="Liu W."/>
            <person name="Zhang W."/>
            <person name="Zhang H."/>
        </authorList>
    </citation>
    <scope>NUCLEOTIDE SEQUENCE [LARGE SCALE GENOMIC DNA]</scope>
    <source>
        <strain evidence="9 10">JCM 16395</strain>
    </source>
</reference>
<dbReference type="AlphaFoldDB" id="A0A2A5RM54"/>
<comment type="caution">
    <text evidence="9">The sequence shown here is derived from an EMBL/GenBank/DDBJ whole genome shotgun (WGS) entry which is preliminary data.</text>
</comment>
<sequence>MIYFDNSATTSMAPEAMKTYTDVATKIMGNPSSLHQLGTVATRLLDASRRQISELLGVQPHEIYFTSGGTEGDNWVLKGVAFEKKPFGNHIIVSSVEHPAIKNAAEWLRTQGFDVDYAPVDAKGFVKVKELKALVRDETILVSCMAVNNEVGAIQPLKEIADFLEDKPTISFHVDAVQGLGKIAVEDFMLPRVDFVTLSAHKFHGPRGVGILVIKAGKRLTPLLHGGGQENNKRSTTENLPAIAATAKAMRLTLTDDSLKRKKVGKMKAVIYNALKAYDKVILFSEMEHFAPNILTFGIRGVRGEVVVHGFENHEIYISTTSACSSKKNATAGTLVAMNVPNKYATSAVRISLDHTNNMSEVEQFLTVFKILYSEFDKIAR</sequence>
<dbReference type="Proteomes" id="UP000218181">
    <property type="component" value="Unassembled WGS sequence"/>
</dbReference>
<evidence type="ECO:0000256" key="6">
    <source>
        <dbReference type="ARBA" id="ARBA00023014"/>
    </source>
</evidence>
<protein>
    <submittedName>
        <fullName evidence="9">Pyridoxal-phosphate dependent aminotransferase</fullName>
    </submittedName>
</protein>
<organism evidence="9 10">
    <name type="scientific">Lactococcus fujiensis JCM 16395</name>
    <dbReference type="NCBI Taxonomy" id="1291764"/>
    <lineage>
        <taxon>Bacteria</taxon>
        <taxon>Bacillati</taxon>
        <taxon>Bacillota</taxon>
        <taxon>Bacilli</taxon>
        <taxon>Lactobacillales</taxon>
        <taxon>Streptococcaceae</taxon>
        <taxon>Lactococcus</taxon>
    </lineage>
</organism>
<keyword evidence="3" id="KW-0479">Metal-binding</keyword>
<dbReference type="Gene3D" id="3.90.1150.10">
    <property type="entry name" value="Aspartate Aminotransferase, domain 1"/>
    <property type="match status" value="1"/>
</dbReference>
<evidence type="ECO:0000259" key="8">
    <source>
        <dbReference type="Pfam" id="PF00266"/>
    </source>
</evidence>
<dbReference type="PIRSF" id="PIRSF005572">
    <property type="entry name" value="NifS"/>
    <property type="match status" value="1"/>
</dbReference>
<dbReference type="PANTHER" id="PTHR11601">
    <property type="entry name" value="CYSTEINE DESULFURYLASE FAMILY MEMBER"/>
    <property type="match status" value="1"/>
</dbReference>
<evidence type="ECO:0000256" key="5">
    <source>
        <dbReference type="ARBA" id="ARBA00023004"/>
    </source>
</evidence>
<dbReference type="Pfam" id="PF00266">
    <property type="entry name" value="Aminotran_5"/>
    <property type="match status" value="1"/>
</dbReference>
<dbReference type="GO" id="GO:0051536">
    <property type="term" value="F:iron-sulfur cluster binding"/>
    <property type="evidence" value="ECO:0007669"/>
    <property type="project" value="UniProtKB-KW"/>
</dbReference>
<dbReference type="FunFam" id="3.40.640.10:FF:000084">
    <property type="entry name" value="IscS-like cysteine desulfurase"/>
    <property type="match status" value="1"/>
</dbReference>
<feature type="domain" description="Aminotransferase class V" evidence="8">
    <location>
        <begin position="2"/>
        <end position="365"/>
    </location>
</feature>
<dbReference type="PANTHER" id="PTHR11601:SF50">
    <property type="entry name" value="CYSTEINE DESULFURASE ISCS 2-RELATED"/>
    <property type="match status" value="1"/>
</dbReference>
<gene>
    <name evidence="9" type="ORF">RT41_GL001256</name>
</gene>
<dbReference type="InterPro" id="IPR015422">
    <property type="entry name" value="PyrdxlP-dep_Trfase_small"/>
</dbReference>
<evidence type="ECO:0000256" key="2">
    <source>
        <dbReference type="ARBA" id="ARBA00006490"/>
    </source>
</evidence>
<dbReference type="Gene3D" id="3.40.640.10">
    <property type="entry name" value="Type I PLP-dependent aspartate aminotransferase-like (Major domain)"/>
    <property type="match status" value="1"/>
</dbReference>
<accession>A0A2A5RM54</accession>
<dbReference type="EMBL" id="JXJU01000004">
    <property type="protein sequence ID" value="PCS00369.1"/>
    <property type="molecule type" value="Genomic_DNA"/>
</dbReference>
<comment type="cofactor">
    <cofactor evidence="1 7">
        <name>pyridoxal 5'-phosphate</name>
        <dbReference type="ChEBI" id="CHEBI:597326"/>
    </cofactor>
</comment>
<dbReference type="InterPro" id="IPR000192">
    <property type="entry name" value="Aminotrans_V_dom"/>
</dbReference>
<dbReference type="SUPFAM" id="SSF53383">
    <property type="entry name" value="PLP-dependent transferases"/>
    <property type="match status" value="1"/>
</dbReference>
<name>A0A2A5RM54_9LACT</name>
<dbReference type="PROSITE" id="PS00595">
    <property type="entry name" value="AA_TRANSFER_CLASS_5"/>
    <property type="match status" value="1"/>
</dbReference>
<keyword evidence="9" id="KW-0808">Transferase</keyword>
<keyword evidence="10" id="KW-1185">Reference proteome</keyword>
<dbReference type="Gene3D" id="1.10.260.50">
    <property type="match status" value="1"/>
</dbReference>
<dbReference type="InterPro" id="IPR015424">
    <property type="entry name" value="PyrdxlP-dep_Trfase"/>
</dbReference>
<evidence type="ECO:0000256" key="7">
    <source>
        <dbReference type="RuleBase" id="RU004504"/>
    </source>
</evidence>
<dbReference type="OrthoDB" id="9808002at2"/>
<keyword evidence="5" id="KW-0408">Iron</keyword>
<keyword evidence="6" id="KW-0411">Iron-sulfur</keyword>
<keyword evidence="4" id="KW-0663">Pyridoxal phosphate</keyword>
<dbReference type="InterPro" id="IPR016454">
    <property type="entry name" value="Cysteine_dSase"/>
</dbReference>
<dbReference type="GO" id="GO:0008483">
    <property type="term" value="F:transaminase activity"/>
    <property type="evidence" value="ECO:0007669"/>
    <property type="project" value="UniProtKB-KW"/>
</dbReference>
<dbReference type="InterPro" id="IPR020578">
    <property type="entry name" value="Aminotrans_V_PyrdxlP_BS"/>
</dbReference>
<evidence type="ECO:0000313" key="10">
    <source>
        <dbReference type="Proteomes" id="UP000218181"/>
    </source>
</evidence>
<dbReference type="STRING" id="1291764.GCA_001311235_02516"/>
<dbReference type="GO" id="GO:0046872">
    <property type="term" value="F:metal ion binding"/>
    <property type="evidence" value="ECO:0007669"/>
    <property type="project" value="UniProtKB-KW"/>
</dbReference>
<proteinExistence type="inferred from homology"/>
<dbReference type="GO" id="GO:0031071">
    <property type="term" value="F:cysteine desulfurase activity"/>
    <property type="evidence" value="ECO:0007669"/>
    <property type="project" value="UniProtKB-ARBA"/>
</dbReference>
<evidence type="ECO:0000256" key="1">
    <source>
        <dbReference type="ARBA" id="ARBA00001933"/>
    </source>
</evidence>
<comment type="similarity">
    <text evidence="2">Belongs to the class-V pyridoxal-phosphate-dependent aminotransferase family. NifS/IscS subfamily.</text>
</comment>
<evidence type="ECO:0000256" key="3">
    <source>
        <dbReference type="ARBA" id="ARBA00022723"/>
    </source>
</evidence>
<dbReference type="RefSeq" id="WP_096817681.1">
    <property type="nucleotide sequence ID" value="NZ_JXJU01000004.1"/>
</dbReference>